<keyword evidence="1" id="KW-0732">Signal</keyword>
<dbReference type="Proteomes" id="UP001321450">
    <property type="component" value="Chromosome"/>
</dbReference>
<name>A0AAU9D031_9GAMM</name>
<evidence type="ECO:0000256" key="1">
    <source>
        <dbReference type="SAM" id="SignalP"/>
    </source>
</evidence>
<evidence type="ECO:0008006" key="4">
    <source>
        <dbReference type="Google" id="ProtNLM"/>
    </source>
</evidence>
<feature type="signal peptide" evidence="1">
    <location>
        <begin position="1"/>
        <end position="19"/>
    </location>
</feature>
<protein>
    <recommendedName>
        <fullName evidence="4">Lipoprotein</fullName>
    </recommendedName>
</protein>
<evidence type="ECO:0000313" key="3">
    <source>
        <dbReference type="Proteomes" id="UP001321450"/>
    </source>
</evidence>
<dbReference type="EMBL" id="AP024718">
    <property type="protein sequence ID" value="BCX89669.1"/>
    <property type="molecule type" value="Genomic_DNA"/>
</dbReference>
<proteinExistence type="predicted"/>
<evidence type="ECO:0000313" key="2">
    <source>
        <dbReference type="EMBL" id="BCX89669.1"/>
    </source>
</evidence>
<sequence length="125" mass="14423">MRPSHLAPVCLFIMVLLLAACTGTVQETPPPLTIPQIIALSRQGESASEIIARIRASHTLYRLLPNQIERLRREGVPEAVIDYIQRQYRQAVRRYPELNDWESWILYEGYWYATPDGGADVWLEE</sequence>
<dbReference type="RefSeq" id="WP_286292080.1">
    <property type="nucleotide sequence ID" value="NZ_AP024718.1"/>
</dbReference>
<keyword evidence="3" id="KW-1185">Reference proteome</keyword>
<dbReference type="AlphaFoldDB" id="A0AAU9D031"/>
<gene>
    <name evidence="2" type="ORF">MIN45_P2042</name>
</gene>
<dbReference type="PROSITE" id="PS51257">
    <property type="entry name" value="PROKAR_LIPOPROTEIN"/>
    <property type="match status" value="1"/>
</dbReference>
<organism evidence="2 3">
    <name type="scientific">Methylomarinovum tepidoasis</name>
    <dbReference type="NCBI Taxonomy" id="2840183"/>
    <lineage>
        <taxon>Bacteria</taxon>
        <taxon>Pseudomonadati</taxon>
        <taxon>Pseudomonadota</taxon>
        <taxon>Gammaproteobacteria</taxon>
        <taxon>Methylococcales</taxon>
        <taxon>Methylothermaceae</taxon>
        <taxon>Methylomarinovum</taxon>
    </lineage>
</organism>
<feature type="chain" id="PRO_5043549507" description="Lipoprotein" evidence="1">
    <location>
        <begin position="20"/>
        <end position="125"/>
    </location>
</feature>
<reference evidence="3" key="1">
    <citation type="journal article" date="2024" name="Int. J. Syst. Evol. Microbiol.">
        <title>Methylomarinovum tepidoasis sp. nov., a moderately thermophilic methanotroph of the family Methylothermaceae isolated from a deep-sea hydrothermal field.</title>
        <authorList>
            <person name="Hirayama H."/>
            <person name="Takaki Y."/>
            <person name="Abe M."/>
            <person name="Miyazaki M."/>
            <person name="Uematsu K."/>
            <person name="Matsui Y."/>
            <person name="Takai K."/>
        </authorList>
    </citation>
    <scope>NUCLEOTIDE SEQUENCE [LARGE SCALE GENOMIC DNA]</scope>
    <source>
        <strain evidence="3">IN45</strain>
    </source>
</reference>
<accession>A0AAU9D031</accession>
<dbReference type="KEGG" id="meiy:MIN45_P2042"/>